<evidence type="ECO:0000256" key="3">
    <source>
        <dbReference type="ARBA" id="ARBA00023136"/>
    </source>
</evidence>
<keyword evidence="8" id="KW-1185">Reference proteome</keyword>
<dbReference type="RefSeq" id="WP_144073292.1">
    <property type="nucleotide sequence ID" value="NZ_CP076128.1"/>
</dbReference>
<organism evidence="7 8">
    <name type="scientific">Flammeovirga kamogawensis</name>
    <dbReference type="NCBI Taxonomy" id="373891"/>
    <lineage>
        <taxon>Bacteria</taxon>
        <taxon>Pseudomonadati</taxon>
        <taxon>Bacteroidota</taxon>
        <taxon>Cytophagia</taxon>
        <taxon>Cytophagales</taxon>
        <taxon>Flammeovirgaceae</taxon>
        <taxon>Flammeovirga</taxon>
    </lineage>
</organism>
<sequence>MKYLYKKILLFASLLLLIITVNVSAQEESFSAEYQQKPLRDALKEIETYFKVYLSFSDNSIKGKTVSASISKATLDKTLVQVLAGTSLSYEILEEQFIVIKKPVFIKKTIQGTIIDDEDAPLPYATILASPSNFYAVSKEDGTFQIKLTSEDTITFQFLGYQHIKMPVKDINTDNPIEIKLQRDSQKLPELVYEQQLNNVTSLIDAQSKGKNVKNAGIGNLPMSSQTDVYYALRLLPGVSTTGLSSALEVRGGESDQNLTLIDNYPMYQLDHYFGLESVVNPDVTSSATLYAGGYDCLYGARVSSILDIGLKDPPLYHTEGNVGVSLLGYKGYLSTPIIKGKLAVYGTYRQYHGAIEKYLYDRAEVNGSVDQNSPVESKGNINIISQNITPDIEYHDANAKVVYQLNSTNQVSASYLNSQDNYSSSYQLIPTKKGPNGRVPPALTNSDERSWTNNALALNWNGQFTKWNSHVYATFSENIRNRYKVSHVRDSTSAIKRPKKRVTTSYQKFRDISVHSDQQIFLNNGRLDVGAVYTNYFVVKELIPASFFSNEIDSLTKSNTIGVYGQFNFLLGKLALTAGSRVWYYQPSNKAYIAPRIQGTYNLDRDQNYSLKFSMGRYYQFIRELSDELTYDAYWVISDGQGIPVITSNHFIGGGTVKFRKHSIDVEGYYKQSTGEMSDLVYRNPIYYHKYIGNGKSYGIDAIYEFNTKRFYNYVSYGYNSYIKEYTPKESEKKRTHILQLASMYKRKRWKIGITWVLKDTEYSFNNLIPETKGPNIENNSIEPYEIPLYHRLDFSSEYNFKIGKRMKGEVVLTIYDLYNQQNTEERQVTEVGENDSNAYDYILTDVSQLGILPNVSFNLIF</sequence>
<keyword evidence="5" id="KW-0732">Signal</keyword>
<keyword evidence="3" id="KW-0472">Membrane</keyword>
<protein>
    <submittedName>
        <fullName evidence="7">Carboxypeptidase-like regulatory domain-containing protein</fullName>
    </submittedName>
</protein>
<proteinExistence type="predicted"/>
<dbReference type="SMART" id="SM00965">
    <property type="entry name" value="STN"/>
    <property type="match status" value="1"/>
</dbReference>
<dbReference type="InterPro" id="IPR008969">
    <property type="entry name" value="CarboxyPept-like_regulatory"/>
</dbReference>
<evidence type="ECO:0000256" key="1">
    <source>
        <dbReference type="ARBA" id="ARBA00004442"/>
    </source>
</evidence>
<gene>
    <name evidence="7" type="ORF">KM029_10815</name>
</gene>
<evidence type="ECO:0000313" key="8">
    <source>
        <dbReference type="Proteomes" id="UP000682802"/>
    </source>
</evidence>
<dbReference type="SUPFAM" id="SSF49464">
    <property type="entry name" value="Carboxypeptidase regulatory domain-like"/>
    <property type="match status" value="1"/>
</dbReference>
<comment type="subcellular location">
    <subcellularLocation>
        <location evidence="1">Cell outer membrane</location>
    </subcellularLocation>
</comment>
<dbReference type="Pfam" id="PF07660">
    <property type="entry name" value="STN"/>
    <property type="match status" value="1"/>
</dbReference>
<dbReference type="SUPFAM" id="SSF56935">
    <property type="entry name" value="Porins"/>
    <property type="match status" value="1"/>
</dbReference>
<feature type="domain" description="Secretin/TonB short N-terminal" evidence="6">
    <location>
        <begin position="52"/>
        <end position="102"/>
    </location>
</feature>
<feature type="signal peptide" evidence="5">
    <location>
        <begin position="1"/>
        <end position="25"/>
    </location>
</feature>
<evidence type="ECO:0000313" key="7">
    <source>
        <dbReference type="EMBL" id="QWG05864.1"/>
    </source>
</evidence>
<accession>A0ABX8GR17</accession>
<dbReference type="Gene3D" id="3.55.50.30">
    <property type="match status" value="1"/>
</dbReference>
<evidence type="ECO:0000259" key="6">
    <source>
        <dbReference type="SMART" id="SM00965"/>
    </source>
</evidence>
<keyword evidence="2" id="KW-0813">Transport</keyword>
<reference evidence="7 8" key="1">
    <citation type="submission" date="2021-05" db="EMBL/GenBank/DDBJ databases">
        <title>Comparative genomic studies on the polysaccharide-degrading batcterial strains of the Flammeovirga genus.</title>
        <authorList>
            <person name="Zewei F."/>
            <person name="Zheng Z."/>
            <person name="Yu L."/>
            <person name="Ruyue G."/>
            <person name="Yanhong M."/>
            <person name="Yuanyuan C."/>
            <person name="Jingyan G."/>
            <person name="Wenjun H."/>
        </authorList>
    </citation>
    <scope>NUCLEOTIDE SEQUENCE [LARGE SCALE GENOMIC DNA]</scope>
    <source>
        <strain evidence="7 8">YS10</strain>
    </source>
</reference>
<dbReference type="Gene3D" id="2.40.170.20">
    <property type="entry name" value="TonB-dependent receptor, beta-barrel domain"/>
    <property type="match status" value="1"/>
</dbReference>
<dbReference type="Proteomes" id="UP000682802">
    <property type="component" value="Chromosome 1"/>
</dbReference>
<keyword evidence="4" id="KW-0998">Cell outer membrane</keyword>
<dbReference type="Pfam" id="PF13715">
    <property type="entry name" value="CarbopepD_reg_2"/>
    <property type="match status" value="1"/>
</dbReference>
<dbReference type="InterPro" id="IPR036942">
    <property type="entry name" value="Beta-barrel_TonB_sf"/>
</dbReference>
<dbReference type="EMBL" id="CP076128">
    <property type="protein sequence ID" value="QWG05864.1"/>
    <property type="molecule type" value="Genomic_DNA"/>
</dbReference>
<evidence type="ECO:0000256" key="2">
    <source>
        <dbReference type="ARBA" id="ARBA00022448"/>
    </source>
</evidence>
<feature type="chain" id="PRO_5046052146" evidence="5">
    <location>
        <begin position="26"/>
        <end position="863"/>
    </location>
</feature>
<evidence type="ECO:0000256" key="4">
    <source>
        <dbReference type="ARBA" id="ARBA00023237"/>
    </source>
</evidence>
<name>A0ABX8GR17_9BACT</name>
<evidence type="ECO:0000256" key="5">
    <source>
        <dbReference type="SAM" id="SignalP"/>
    </source>
</evidence>
<dbReference type="InterPro" id="IPR012910">
    <property type="entry name" value="Plug_dom"/>
</dbReference>
<dbReference type="Pfam" id="PF07715">
    <property type="entry name" value="Plug"/>
    <property type="match status" value="1"/>
</dbReference>
<dbReference type="InterPro" id="IPR011662">
    <property type="entry name" value="Secretin/TonB_short_N"/>
</dbReference>